<feature type="domain" description="ADF-H" evidence="9">
    <location>
        <begin position="7"/>
        <end position="138"/>
    </location>
</feature>
<comment type="subunit">
    <text evidence="7">Interacts with 5-lipoxygenase (ALOX5/5LO) in a calcium-independent manner. Binds to F-actin with a stoichiometry of 1:2.</text>
</comment>
<dbReference type="EMBL" id="CAJNOR010000131">
    <property type="protein sequence ID" value="CAF0810436.1"/>
    <property type="molecule type" value="Genomic_DNA"/>
</dbReference>
<evidence type="ECO:0000256" key="1">
    <source>
        <dbReference type="ARBA" id="ARBA00004245"/>
    </source>
</evidence>
<dbReference type="AlphaFoldDB" id="A0A813RWT4"/>
<evidence type="ECO:0000313" key="14">
    <source>
        <dbReference type="Proteomes" id="UP000663828"/>
    </source>
</evidence>
<gene>
    <name evidence="13" type="ORF">EDS130_LOCUS19082</name>
    <name evidence="12" type="ORF">EDS130_LOCUS8318</name>
    <name evidence="10" type="ORF">XAT740_LOCUS2279</name>
    <name evidence="11" type="ORF">XAT740_LOCUS3435</name>
</gene>
<dbReference type="Proteomes" id="UP000663852">
    <property type="component" value="Unassembled WGS sequence"/>
</dbReference>
<evidence type="ECO:0000313" key="10">
    <source>
        <dbReference type="EMBL" id="CAF0786936.1"/>
    </source>
</evidence>
<evidence type="ECO:0000256" key="4">
    <source>
        <dbReference type="ARBA" id="ARBA00023212"/>
    </source>
</evidence>
<keyword evidence="3" id="KW-0009">Actin-binding</keyword>
<comment type="function">
    <text evidence="6">Binds to F-actin in a calcium-independent manner. Has no direct effect on actin depolymerization. Acts as a chaperone for ALOX5 (5LO), influencing both its stability and activity in leukotrienes synthesis.</text>
</comment>
<dbReference type="InterPro" id="IPR002108">
    <property type="entry name" value="ADF-H"/>
</dbReference>
<reference evidence="10" key="1">
    <citation type="submission" date="2021-02" db="EMBL/GenBank/DDBJ databases">
        <authorList>
            <person name="Nowell W R."/>
        </authorList>
    </citation>
    <scope>NUCLEOTIDE SEQUENCE</scope>
</reference>
<organism evidence="10 14">
    <name type="scientific">Adineta ricciae</name>
    <name type="common">Rotifer</name>
    <dbReference type="NCBI Taxonomy" id="249248"/>
    <lineage>
        <taxon>Eukaryota</taxon>
        <taxon>Metazoa</taxon>
        <taxon>Spiralia</taxon>
        <taxon>Gnathifera</taxon>
        <taxon>Rotifera</taxon>
        <taxon>Eurotatoria</taxon>
        <taxon>Bdelloidea</taxon>
        <taxon>Adinetida</taxon>
        <taxon>Adinetidae</taxon>
        <taxon>Adineta</taxon>
    </lineage>
</organism>
<protein>
    <recommendedName>
        <fullName evidence="8">Coactosin-like protein</fullName>
    </recommendedName>
</protein>
<dbReference type="InterPro" id="IPR029006">
    <property type="entry name" value="ADF-H/Gelsolin-like_dom_sf"/>
</dbReference>
<dbReference type="Gene3D" id="3.40.20.10">
    <property type="entry name" value="Severin"/>
    <property type="match status" value="1"/>
</dbReference>
<dbReference type="GO" id="GO:0051015">
    <property type="term" value="F:actin filament binding"/>
    <property type="evidence" value="ECO:0007669"/>
    <property type="project" value="TreeGrafter"/>
</dbReference>
<evidence type="ECO:0000259" key="9">
    <source>
        <dbReference type="PROSITE" id="PS51263"/>
    </source>
</evidence>
<dbReference type="PANTHER" id="PTHR10829">
    <property type="entry name" value="CORTACTIN AND DREBRIN"/>
    <property type="match status" value="1"/>
</dbReference>
<dbReference type="SUPFAM" id="SSF55753">
    <property type="entry name" value="Actin depolymerizing proteins"/>
    <property type="match status" value="1"/>
</dbReference>
<comment type="similarity">
    <text evidence="5">Belongs to the actin-binding proteins ADF family. Coactosin subfamily.</text>
</comment>
<evidence type="ECO:0000313" key="13">
    <source>
        <dbReference type="EMBL" id="CAF1083175.1"/>
    </source>
</evidence>
<evidence type="ECO:0000313" key="12">
    <source>
        <dbReference type="EMBL" id="CAF0871564.1"/>
    </source>
</evidence>
<evidence type="ECO:0000313" key="11">
    <source>
        <dbReference type="EMBL" id="CAF0810436.1"/>
    </source>
</evidence>
<dbReference type="Pfam" id="PF00241">
    <property type="entry name" value="Cofilin_ADF"/>
    <property type="match status" value="1"/>
</dbReference>
<evidence type="ECO:0000256" key="6">
    <source>
        <dbReference type="ARBA" id="ARBA00058385"/>
    </source>
</evidence>
<dbReference type="SMART" id="SM00102">
    <property type="entry name" value="ADF"/>
    <property type="match status" value="1"/>
</dbReference>
<evidence type="ECO:0000256" key="8">
    <source>
        <dbReference type="ARBA" id="ARBA00068121"/>
    </source>
</evidence>
<dbReference type="PROSITE" id="PS51263">
    <property type="entry name" value="ADF_H"/>
    <property type="match status" value="1"/>
</dbReference>
<comment type="subcellular location">
    <subcellularLocation>
        <location evidence="1">Cytoplasm</location>
        <location evidence="1">Cytoskeleton</location>
    </subcellularLocation>
</comment>
<accession>A0A813RWT4</accession>
<dbReference type="GO" id="GO:0030833">
    <property type="term" value="P:regulation of actin filament polymerization"/>
    <property type="evidence" value="ECO:0007669"/>
    <property type="project" value="TreeGrafter"/>
</dbReference>
<keyword evidence="4" id="KW-0206">Cytoskeleton</keyword>
<dbReference type="GO" id="GO:0005884">
    <property type="term" value="C:actin filament"/>
    <property type="evidence" value="ECO:0007669"/>
    <property type="project" value="TreeGrafter"/>
</dbReference>
<dbReference type="FunFam" id="3.40.20.10:FF:000018">
    <property type="entry name" value="Coactosin-like 1"/>
    <property type="match status" value="1"/>
</dbReference>
<dbReference type="EMBL" id="CAJNOR010000077">
    <property type="protein sequence ID" value="CAF0786936.1"/>
    <property type="molecule type" value="Genomic_DNA"/>
</dbReference>
<proteinExistence type="inferred from homology"/>
<sequence>MAALKRTIDLSGEDLQEAWQDVRNDASNTNWVLLTYGDKGEIVLRGKGSGGLNEMKRKLHDNQIYVGVVRVRAVDEYGSHRAKFVYINYVGANVPTLRAARASTQRSDFERFFHGYHIQIYANTLEELSEEHIIDLLQACAGAHKPQAYEFS</sequence>
<evidence type="ECO:0000256" key="7">
    <source>
        <dbReference type="ARBA" id="ARBA00062335"/>
    </source>
</evidence>
<dbReference type="EMBL" id="CAJNOJ010000026">
    <property type="protein sequence ID" value="CAF0871564.1"/>
    <property type="molecule type" value="Genomic_DNA"/>
</dbReference>
<dbReference type="OrthoDB" id="20822at2759"/>
<dbReference type="PANTHER" id="PTHR10829:SF25">
    <property type="entry name" value="DREBRIN-LIKE PROTEIN"/>
    <property type="match status" value="1"/>
</dbReference>
<dbReference type="CDD" id="cd11282">
    <property type="entry name" value="ADF_coactosin_like"/>
    <property type="match status" value="1"/>
</dbReference>
<keyword evidence="14" id="KW-1185">Reference proteome</keyword>
<evidence type="ECO:0000256" key="3">
    <source>
        <dbReference type="ARBA" id="ARBA00023203"/>
    </source>
</evidence>
<dbReference type="Proteomes" id="UP000663828">
    <property type="component" value="Unassembled WGS sequence"/>
</dbReference>
<evidence type="ECO:0000256" key="2">
    <source>
        <dbReference type="ARBA" id="ARBA00022490"/>
    </source>
</evidence>
<keyword evidence="2" id="KW-0963">Cytoplasm</keyword>
<dbReference type="GO" id="GO:0030864">
    <property type="term" value="C:cortical actin cytoskeleton"/>
    <property type="evidence" value="ECO:0007669"/>
    <property type="project" value="TreeGrafter"/>
</dbReference>
<dbReference type="EMBL" id="CAJNOJ010000090">
    <property type="protein sequence ID" value="CAF1083175.1"/>
    <property type="molecule type" value="Genomic_DNA"/>
</dbReference>
<name>A0A813RWT4_ADIRI</name>
<evidence type="ECO:0000256" key="5">
    <source>
        <dbReference type="ARBA" id="ARBA00038052"/>
    </source>
</evidence>
<comment type="caution">
    <text evidence="10">The sequence shown here is derived from an EMBL/GenBank/DDBJ whole genome shotgun (WGS) entry which is preliminary data.</text>
</comment>